<accession>A0AAU9WZ82</accession>
<keyword evidence="4 13" id="KW-0808">Transferase</keyword>
<evidence type="ECO:0000256" key="10">
    <source>
        <dbReference type="ARBA" id="ARBA00022989"/>
    </source>
</evidence>
<comment type="subcellular location">
    <subcellularLocation>
        <location evidence="1 13">Membrane</location>
        <topology evidence="1 13">Single-pass type I membrane protein</topology>
    </subcellularLocation>
</comment>
<dbReference type="InterPro" id="IPR000719">
    <property type="entry name" value="Prot_kinase_dom"/>
</dbReference>
<evidence type="ECO:0000256" key="1">
    <source>
        <dbReference type="ARBA" id="ARBA00004479"/>
    </source>
</evidence>
<evidence type="ECO:0000256" key="13">
    <source>
        <dbReference type="RuleBase" id="RU361271"/>
    </source>
</evidence>
<keyword evidence="17" id="KW-1185">Reference proteome</keyword>
<dbReference type="InterPro" id="IPR008271">
    <property type="entry name" value="Ser/Thr_kinase_AS"/>
</dbReference>
<dbReference type="GO" id="GO:0071363">
    <property type="term" value="P:cellular response to growth factor stimulus"/>
    <property type="evidence" value="ECO:0007669"/>
    <property type="project" value="TreeGrafter"/>
</dbReference>
<feature type="domain" description="Protein kinase" evidence="15">
    <location>
        <begin position="101"/>
        <end position="388"/>
    </location>
</feature>
<dbReference type="Gene3D" id="1.10.510.10">
    <property type="entry name" value="Transferase(Phosphotransferase) domain 1"/>
    <property type="match status" value="1"/>
</dbReference>
<dbReference type="SUPFAM" id="SSF56112">
    <property type="entry name" value="Protein kinase-like (PK-like)"/>
    <property type="match status" value="1"/>
</dbReference>
<keyword evidence="13" id="KW-0479">Metal-binding</keyword>
<feature type="transmembrane region" description="Helical" evidence="13">
    <location>
        <begin position="41"/>
        <end position="60"/>
    </location>
</feature>
<evidence type="ECO:0000256" key="7">
    <source>
        <dbReference type="ARBA" id="ARBA00022741"/>
    </source>
</evidence>
<reference evidence="16 17" key="1">
    <citation type="submission" date="2022-05" db="EMBL/GenBank/DDBJ databases">
        <authorList>
            <consortium name="Genoscope - CEA"/>
            <person name="William W."/>
        </authorList>
    </citation>
    <scope>NUCLEOTIDE SEQUENCE [LARGE SCALE GENOMIC DNA]</scope>
</reference>
<keyword evidence="7 13" id="KW-0547">Nucleotide-binding</keyword>
<keyword evidence="6" id="KW-0732">Signal</keyword>
<comment type="similarity">
    <text evidence="2 13">Belongs to the protein kinase superfamily. TKL Ser/Thr protein kinase family. TGFB receptor subfamily.</text>
</comment>
<evidence type="ECO:0000256" key="3">
    <source>
        <dbReference type="ARBA" id="ARBA00022527"/>
    </source>
</evidence>
<dbReference type="InterPro" id="IPR011009">
    <property type="entry name" value="Kinase-like_dom_sf"/>
</dbReference>
<keyword evidence="8 13" id="KW-0418">Kinase</keyword>
<organism evidence="16 17">
    <name type="scientific">Pocillopora meandrina</name>
    <dbReference type="NCBI Taxonomy" id="46732"/>
    <lineage>
        <taxon>Eukaryota</taxon>
        <taxon>Metazoa</taxon>
        <taxon>Cnidaria</taxon>
        <taxon>Anthozoa</taxon>
        <taxon>Hexacorallia</taxon>
        <taxon>Scleractinia</taxon>
        <taxon>Astrocoeniina</taxon>
        <taxon>Pocilloporidae</taxon>
        <taxon>Pocillopora</taxon>
    </lineage>
</organism>
<dbReference type="AlphaFoldDB" id="A0AAU9WZ82"/>
<dbReference type="PANTHER" id="PTHR23255:SF72">
    <property type="entry name" value="RECEPTOR PROTEIN SERINE_THREONINE KINASE"/>
    <property type="match status" value="1"/>
</dbReference>
<proteinExistence type="inferred from homology"/>
<keyword evidence="11 13" id="KW-0472">Membrane</keyword>
<dbReference type="EC" id="2.7.11.30" evidence="13"/>
<evidence type="ECO:0000259" key="15">
    <source>
        <dbReference type="PROSITE" id="PS50011"/>
    </source>
</evidence>
<comment type="cofactor">
    <cofactor evidence="13">
        <name>Mg(2+)</name>
        <dbReference type="ChEBI" id="CHEBI:18420"/>
    </cofactor>
    <cofactor evidence="13">
        <name>Mn(2+)</name>
        <dbReference type="ChEBI" id="CHEBI:29035"/>
    </cofactor>
</comment>
<evidence type="ECO:0000313" key="17">
    <source>
        <dbReference type="Proteomes" id="UP001159428"/>
    </source>
</evidence>
<keyword evidence="9 13" id="KW-0067">ATP-binding</keyword>
<name>A0AAU9WZ82_9CNID</name>
<dbReference type="Pfam" id="PF00069">
    <property type="entry name" value="Pkinase"/>
    <property type="match status" value="1"/>
</dbReference>
<evidence type="ECO:0000256" key="5">
    <source>
        <dbReference type="ARBA" id="ARBA00022692"/>
    </source>
</evidence>
<keyword evidence="3 13" id="KW-0723">Serine/threonine-protein kinase</keyword>
<sequence>MKPKNLRQTRNLTHPKVLSRKKEERKPEPEIQKKSSKDTSTITWISVTAVLISVLIAGLINRLCKCNHSVDSKLSETVEISSVTGLDAQRTMTDVGRKGLVSLEKVLSQGRYSTVWKGRIKEQPVAVKVYLEATKLSWQKERVIYELLSGEHPNISKLIYNEFLGGKDEPLWLAIDYCENGSLREYLLKKTLSWNEAIFLASGITNGVAFLQSESFPDGRAKVAVAHRDLKSTNILVRKDGTSVISDFGLALSLGCIEDESEKMQVGTYRYMSPEELLTTVDLDSTETFKQMDVYSMALVLWEIVSRCAVADHNPGSYKLPFGEVVDCDATLSVMVEVVALKQCRPQFPCTSHEGLKAFCQTVQECWDPDPEARLTADCALMRLKELLTMAHAP</sequence>
<dbReference type="EMBL" id="CALNXJ010000025">
    <property type="protein sequence ID" value="CAH3131053.1"/>
    <property type="molecule type" value="Genomic_DNA"/>
</dbReference>
<keyword evidence="13" id="KW-0464">Manganese</keyword>
<keyword evidence="10 13" id="KW-1133">Transmembrane helix</keyword>
<dbReference type="PANTHER" id="PTHR23255">
    <property type="entry name" value="TRANSFORMING GROWTH FACTOR-BETA RECEPTOR TYPE I AND II"/>
    <property type="match status" value="1"/>
</dbReference>
<evidence type="ECO:0000256" key="8">
    <source>
        <dbReference type="ARBA" id="ARBA00022777"/>
    </source>
</evidence>
<keyword evidence="13" id="KW-0460">Magnesium</keyword>
<dbReference type="SMART" id="SM00220">
    <property type="entry name" value="S_TKc"/>
    <property type="match status" value="1"/>
</dbReference>
<protein>
    <recommendedName>
        <fullName evidence="13">Serine/threonine-protein kinase receptor</fullName>
        <ecNumber evidence="13">2.7.11.30</ecNumber>
    </recommendedName>
</protein>
<feature type="compositionally biased region" description="Basic and acidic residues" evidence="14">
    <location>
        <begin position="20"/>
        <end position="35"/>
    </location>
</feature>
<gene>
    <name evidence="16" type="ORF">PMEA_00014106</name>
</gene>
<feature type="region of interest" description="Disordered" evidence="14">
    <location>
        <begin position="1"/>
        <end position="35"/>
    </location>
</feature>
<dbReference type="Gene3D" id="3.30.200.20">
    <property type="entry name" value="Phosphorylase Kinase, domain 1"/>
    <property type="match status" value="1"/>
</dbReference>
<evidence type="ECO:0000256" key="9">
    <source>
        <dbReference type="ARBA" id="ARBA00022840"/>
    </source>
</evidence>
<keyword evidence="12 13" id="KW-0675">Receptor</keyword>
<keyword evidence="5 13" id="KW-0812">Transmembrane</keyword>
<comment type="caution">
    <text evidence="16">The sequence shown here is derived from an EMBL/GenBank/DDBJ whole genome shotgun (WGS) entry which is preliminary data.</text>
</comment>
<dbReference type="Proteomes" id="UP001159428">
    <property type="component" value="Unassembled WGS sequence"/>
</dbReference>
<evidence type="ECO:0000256" key="14">
    <source>
        <dbReference type="SAM" id="MobiDB-lite"/>
    </source>
</evidence>
<evidence type="ECO:0000256" key="2">
    <source>
        <dbReference type="ARBA" id="ARBA00009605"/>
    </source>
</evidence>
<evidence type="ECO:0000256" key="4">
    <source>
        <dbReference type="ARBA" id="ARBA00022679"/>
    </source>
</evidence>
<evidence type="ECO:0000256" key="6">
    <source>
        <dbReference type="ARBA" id="ARBA00022729"/>
    </source>
</evidence>
<dbReference type="GO" id="GO:0046872">
    <property type="term" value="F:metal ion binding"/>
    <property type="evidence" value="ECO:0007669"/>
    <property type="project" value="UniProtKB-KW"/>
</dbReference>
<comment type="catalytic activity">
    <reaction evidence="13">
        <text>L-threonyl-[receptor-protein] + ATP = O-phospho-L-threonyl-[receptor-protein] + ADP + H(+)</text>
        <dbReference type="Rhea" id="RHEA:44880"/>
        <dbReference type="Rhea" id="RHEA-COMP:11024"/>
        <dbReference type="Rhea" id="RHEA-COMP:11025"/>
        <dbReference type="ChEBI" id="CHEBI:15378"/>
        <dbReference type="ChEBI" id="CHEBI:30013"/>
        <dbReference type="ChEBI" id="CHEBI:30616"/>
        <dbReference type="ChEBI" id="CHEBI:61977"/>
        <dbReference type="ChEBI" id="CHEBI:456216"/>
        <dbReference type="EC" id="2.7.11.30"/>
    </reaction>
</comment>
<dbReference type="GO" id="GO:0004675">
    <property type="term" value="F:transmembrane receptor protein serine/threonine kinase activity"/>
    <property type="evidence" value="ECO:0007669"/>
    <property type="project" value="UniProtKB-EC"/>
</dbReference>
<evidence type="ECO:0000256" key="11">
    <source>
        <dbReference type="ARBA" id="ARBA00023136"/>
    </source>
</evidence>
<evidence type="ECO:0000256" key="12">
    <source>
        <dbReference type="ARBA" id="ARBA00023170"/>
    </source>
</evidence>
<dbReference type="InterPro" id="IPR000333">
    <property type="entry name" value="TGFB_receptor"/>
</dbReference>
<dbReference type="GO" id="GO:0005524">
    <property type="term" value="F:ATP binding"/>
    <property type="evidence" value="ECO:0007669"/>
    <property type="project" value="UniProtKB-UniRule"/>
</dbReference>
<dbReference type="GO" id="GO:0043235">
    <property type="term" value="C:receptor complex"/>
    <property type="evidence" value="ECO:0007669"/>
    <property type="project" value="TreeGrafter"/>
</dbReference>
<evidence type="ECO:0000313" key="16">
    <source>
        <dbReference type="EMBL" id="CAH3131053.1"/>
    </source>
</evidence>
<dbReference type="PROSITE" id="PS00108">
    <property type="entry name" value="PROTEIN_KINASE_ST"/>
    <property type="match status" value="1"/>
</dbReference>
<dbReference type="GO" id="GO:0005886">
    <property type="term" value="C:plasma membrane"/>
    <property type="evidence" value="ECO:0007669"/>
    <property type="project" value="TreeGrafter"/>
</dbReference>
<dbReference type="PRINTS" id="PR00653">
    <property type="entry name" value="ACTIVIN2R"/>
</dbReference>
<dbReference type="PROSITE" id="PS50011">
    <property type="entry name" value="PROTEIN_KINASE_DOM"/>
    <property type="match status" value="1"/>
</dbReference>